<proteinExistence type="predicted"/>
<comment type="caution">
    <text evidence="1">The sequence shown here is derived from an EMBL/GenBank/DDBJ whole genome shotgun (WGS) entry which is preliminary data.</text>
</comment>
<accession>A0ABT9C6U9</accession>
<dbReference type="RefSeq" id="WP_305022172.1">
    <property type="nucleotide sequence ID" value="NZ_JAUQTB010000001.1"/>
</dbReference>
<reference evidence="1 2" key="1">
    <citation type="submission" date="2023-07" db="EMBL/GenBank/DDBJ databases">
        <title>Paenibacillus sp. JX-17 nov. isolated from soil.</title>
        <authorList>
            <person name="Wan Y."/>
            <person name="Liu B."/>
        </authorList>
    </citation>
    <scope>NUCLEOTIDE SEQUENCE [LARGE SCALE GENOMIC DNA]</scope>
    <source>
        <strain evidence="1 2">JX-17</strain>
    </source>
</reference>
<keyword evidence="2" id="KW-1185">Reference proteome</keyword>
<dbReference type="EMBL" id="JAUQTB010000001">
    <property type="protein sequence ID" value="MDO7904980.1"/>
    <property type="molecule type" value="Genomic_DNA"/>
</dbReference>
<gene>
    <name evidence="1" type="ORF">Q5741_00965</name>
</gene>
<evidence type="ECO:0000313" key="1">
    <source>
        <dbReference type="EMBL" id="MDO7904980.1"/>
    </source>
</evidence>
<sequence length="239" mass="27686">MNDNVTRDVPVLFDYQLEAFLKRTDGDCLKKETRSSCLWRHRAQYAVSHTLNEFFAMEPLIRQEIPIAYLLEKWWPPGLEGFDSLQQYWELKQTFGDQLSRIAVDLQELPRPFLLYDEQHVYVPELRSNLSVLVQAAWLHTDGGKAEQLEIHKFLISYHEEVIRAAISLLNVFCWNAFGQMPEVIHIHSLLEGRQISTRSEECHLRASMDYVRLAAGSCLYMNQEGTAANGTDQSVIQQ</sequence>
<dbReference type="Proteomes" id="UP001240171">
    <property type="component" value="Unassembled WGS sequence"/>
</dbReference>
<name>A0ABT9C6U9_9BACL</name>
<evidence type="ECO:0000313" key="2">
    <source>
        <dbReference type="Proteomes" id="UP001240171"/>
    </source>
</evidence>
<protein>
    <submittedName>
        <fullName evidence="1">Uncharacterized protein</fullName>
    </submittedName>
</protein>
<organism evidence="1 2">
    <name type="scientific">Paenibacillus lacisoli</name>
    <dbReference type="NCBI Taxonomy" id="3064525"/>
    <lineage>
        <taxon>Bacteria</taxon>
        <taxon>Bacillati</taxon>
        <taxon>Bacillota</taxon>
        <taxon>Bacilli</taxon>
        <taxon>Bacillales</taxon>
        <taxon>Paenibacillaceae</taxon>
        <taxon>Paenibacillus</taxon>
    </lineage>
</organism>